<dbReference type="PANTHER" id="PTHR13833">
    <property type="match status" value="1"/>
</dbReference>
<proteinExistence type="predicted"/>
<dbReference type="Proteomes" id="UP000192610">
    <property type="component" value="Unassembled WGS sequence"/>
</dbReference>
<name>A0A1V9DYE8_9BACT</name>
<dbReference type="PANTHER" id="PTHR13833:SF71">
    <property type="entry name" value="NHL DOMAIN-CONTAINING PROTEIN"/>
    <property type="match status" value="1"/>
</dbReference>
<dbReference type="STRING" id="354355.SAMN05660816_02818"/>
<dbReference type="InterPro" id="IPR011042">
    <property type="entry name" value="6-blade_b-propeller_TolB-like"/>
</dbReference>
<keyword evidence="1" id="KW-0677">Repeat</keyword>
<dbReference type="PROSITE" id="PS51125">
    <property type="entry name" value="NHL"/>
    <property type="match status" value="1"/>
</dbReference>
<accession>A0A1V9DYE8</accession>
<evidence type="ECO:0000313" key="4">
    <source>
        <dbReference type="Proteomes" id="UP000192610"/>
    </source>
</evidence>
<feature type="repeat" description="NHL" evidence="2">
    <location>
        <begin position="97"/>
        <end position="127"/>
    </location>
</feature>
<gene>
    <name evidence="3" type="ORF">A4H97_17925</name>
</gene>
<organism evidence="3 4">
    <name type="scientific">Niastella yeongjuensis</name>
    <dbReference type="NCBI Taxonomy" id="354355"/>
    <lineage>
        <taxon>Bacteria</taxon>
        <taxon>Pseudomonadati</taxon>
        <taxon>Bacteroidota</taxon>
        <taxon>Chitinophagia</taxon>
        <taxon>Chitinophagales</taxon>
        <taxon>Chitinophagaceae</taxon>
        <taxon>Niastella</taxon>
    </lineage>
</organism>
<dbReference type="Gene3D" id="2.120.10.30">
    <property type="entry name" value="TolB, C-terminal domain"/>
    <property type="match status" value="3"/>
</dbReference>
<evidence type="ECO:0008006" key="5">
    <source>
        <dbReference type="Google" id="ProtNLM"/>
    </source>
</evidence>
<protein>
    <recommendedName>
        <fullName evidence="5">SMP-30/Gluconolactonase/LRE-like region domain-containing protein</fullName>
    </recommendedName>
</protein>
<dbReference type="SUPFAM" id="SSF101898">
    <property type="entry name" value="NHL repeat"/>
    <property type="match status" value="1"/>
</dbReference>
<reference evidence="4" key="1">
    <citation type="submission" date="2016-04" db="EMBL/GenBank/DDBJ databases">
        <authorList>
            <person name="Chen L."/>
            <person name="Zhuang W."/>
            <person name="Wang G."/>
        </authorList>
    </citation>
    <scope>NUCLEOTIDE SEQUENCE [LARGE SCALE GENOMIC DNA]</scope>
    <source>
        <strain evidence="4">17621</strain>
    </source>
</reference>
<evidence type="ECO:0000256" key="2">
    <source>
        <dbReference type="PROSITE-ProRule" id="PRU00504"/>
    </source>
</evidence>
<dbReference type="EMBL" id="LVXG01000082">
    <property type="protein sequence ID" value="OQP38908.1"/>
    <property type="molecule type" value="Genomic_DNA"/>
</dbReference>
<dbReference type="InterPro" id="IPR001258">
    <property type="entry name" value="NHL_repeat"/>
</dbReference>
<dbReference type="AlphaFoldDB" id="A0A1V9DYE8"/>
<sequence length="354" mass="35631">MYINGTVITGPVFTYDSSYVVSTLAGISGKSGFADGIGTAASFHGPSDAVTDANGNIYIADSYNNAIRKITPNGVVTTFAGGVGAGADDGTGIGPFFNNLTGIAIDAAGTLYVTDAGNNRVRKVTQAGVVTTLAGSTYGDVDGTGTAAKFGWLQGIGVDKNGNVLVVDNGNCKIKKITPAGVVTTLAGNSIPGGKDGVGASASFCLPAGLAIDGNDNVYVAEGKFTFTTVGGTYQGNNKIRKITPDGTVSTFAGSGTVGGTNGTGTGASFDNPNGLRFDSNGNLYVTETYGQRIRKITPGGVVTTLAGTGFFGATNGTVDIATFYGPSGIGIDNKGNCYVADFTNALIRKISMQ</sequence>
<evidence type="ECO:0000313" key="3">
    <source>
        <dbReference type="EMBL" id="OQP38908.1"/>
    </source>
</evidence>
<evidence type="ECO:0000256" key="1">
    <source>
        <dbReference type="ARBA" id="ARBA00022737"/>
    </source>
</evidence>
<keyword evidence="4" id="KW-1185">Reference proteome</keyword>
<comment type="caution">
    <text evidence="3">The sequence shown here is derived from an EMBL/GenBank/DDBJ whole genome shotgun (WGS) entry which is preliminary data.</text>
</comment>
<dbReference type="Pfam" id="PF01436">
    <property type="entry name" value="NHL"/>
    <property type="match status" value="3"/>
</dbReference>